<dbReference type="Proteomes" id="UP000290567">
    <property type="component" value="Unassembled WGS sequence"/>
</dbReference>
<comment type="caution">
    <text evidence="2">The sequence shown here is derived from an EMBL/GenBank/DDBJ whole genome shotgun (WGS) entry which is preliminary data.</text>
</comment>
<accession>A0A4P5PRZ7</accession>
<keyword evidence="1" id="KW-0812">Transmembrane</keyword>
<keyword evidence="1" id="KW-0472">Membrane</keyword>
<dbReference type="EMBL" id="BJCC01000032">
    <property type="protein sequence ID" value="GCF95443.1"/>
    <property type="molecule type" value="Genomic_DNA"/>
</dbReference>
<name>A0A4P5PRZ7_9ENTE</name>
<gene>
    <name evidence="2" type="ORF">NRIC_33340</name>
</gene>
<feature type="transmembrane region" description="Helical" evidence="1">
    <location>
        <begin position="6"/>
        <end position="26"/>
    </location>
</feature>
<dbReference type="AlphaFoldDB" id="A0A4P5PRZ7"/>
<evidence type="ECO:0000256" key="1">
    <source>
        <dbReference type="SAM" id="Phobius"/>
    </source>
</evidence>
<protein>
    <submittedName>
        <fullName evidence="2">Uncharacterized protein</fullName>
    </submittedName>
</protein>
<feature type="transmembrane region" description="Helical" evidence="1">
    <location>
        <begin position="46"/>
        <end position="67"/>
    </location>
</feature>
<organism evidence="2 3">
    <name type="scientific">Enterococcus florum</name>
    <dbReference type="NCBI Taxonomy" id="2480627"/>
    <lineage>
        <taxon>Bacteria</taxon>
        <taxon>Bacillati</taxon>
        <taxon>Bacillota</taxon>
        <taxon>Bacilli</taxon>
        <taxon>Lactobacillales</taxon>
        <taxon>Enterococcaceae</taxon>
        <taxon>Enterococcus</taxon>
    </lineage>
</organism>
<reference evidence="3" key="1">
    <citation type="submission" date="2019-02" db="EMBL/GenBank/DDBJ databases">
        <title>Draft genome sequence of Enterococcus sp. Gos25-1.</title>
        <authorList>
            <person name="Tanaka N."/>
            <person name="Shiwa Y."/>
            <person name="Fujita N."/>
        </authorList>
    </citation>
    <scope>NUCLEOTIDE SEQUENCE [LARGE SCALE GENOMIC DNA]</scope>
    <source>
        <strain evidence="3">Gos25-1</strain>
    </source>
</reference>
<evidence type="ECO:0000313" key="3">
    <source>
        <dbReference type="Proteomes" id="UP000290567"/>
    </source>
</evidence>
<sequence>MRIFPLLGALLFSVIALLTFLVTFGLPLGEYTLGGKFKVLPKKMRLISASSFVIQIIAIVIILYAGKIVSIDFSYSLAKKYVSFLLSFLSLIR</sequence>
<proteinExistence type="predicted"/>
<keyword evidence="1" id="KW-1133">Transmembrane helix</keyword>
<evidence type="ECO:0000313" key="2">
    <source>
        <dbReference type="EMBL" id="GCF95443.1"/>
    </source>
</evidence>
<keyword evidence="3" id="KW-1185">Reference proteome</keyword>